<dbReference type="Proteomes" id="UP000054988">
    <property type="component" value="Unassembled WGS sequence"/>
</dbReference>
<dbReference type="AlphaFoldDB" id="A0A0W0G034"/>
<name>A0A0W0G034_MONRR</name>
<organism evidence="1 2">
    <name type="scientific">Moniliophthora roreri</name>
    <name type="common">Frosty pod rot fungus</name>
    <name type="synonym">Monilia roreri</name>
    <dbReference type="NCBI Taxonomy" id="221103"/>
    <lineage>
        <taxon>Eukaryota</taxon>
        <taxon>Fungi</taxon>
        <taxon>Dikarya</taxon>
        <taxon>Basidiomycota</taxon>
        <taxon>Agaricomycotina</taxon>
        <taxon>Agaricomycetes</taxon>
        <taxon>Agaricomycetidae</taxon>
        <taxon>Agaricales</taxon>
        <taxon>Marasmiineae</taxon>
        <taxon>Marasmiaceae</taxon>
        <taxon>Moniliophthora</taxon>
    </lineage>
</organism>
<accession>A0A0W0G034</accession>
<evidence type="ECO:0000313" key="2">
    <source>
        <dbReference type="Proteomes" id="UP000054988"/>
    </source>
</evidence>
<evidence type="ECO:0000313" key="1">
    <source>
        <dbReference type="EMBL" id="KTB41958.1"/>
    </source>
</evidence>
<dbReference type="EMBL" id="LATX01001407">
    <property type="protein sequence ID" value="KTB41958.1"/>
    <property type="molecule type" value="Genomic_DNA"/>
</dbReference>
<sequence length="55" mass="6099">MHQGYLYSVKAPTSLSFGPIIPFILDSLFFPPHGAPYAIQLSSDLFLHPVLCHIT</sequence>
<protein>
    <submittedName>
        <fullName evidence="1">Uncharacterized protein</fullName>
    </submittedName>
</protein>
<comment type="caution">
    <text evidence="1">The sequence shown here is derived from an EMBL/GenBank/DDBJ whole genome shotgun (WGS) entry which is preliminary data.</text>
</comment>
<gene>
    <name evidence="1" type="ORF">WG66_5468</name>
</gene>
<reference evidence="1 2" key="1">
    <citation type="submission" date="2015-12" db="EMBL/GenBank/DDBJ databases">
        <title>Draft genome sequence of Moniliophthora roreri, the causal agent of frosty pod rot of cacao.</title>
        <authorList>
            <person name="Aime M.C."/>
            <person name="Diaz-Valderrama J.R."/>
            <person name="Kijpornyongpan T."/>
            <person name="Phillips-Mora W."/>
        </authorList>
    </citation>
    <scope>NUCLEOTIDE SEQUENCE [LARGE SCALE GENOMIC DNA]</scope>
    <source>
        <strain evidence="1 2">MCA 2952</strain>
    </source>
</reference>
<proteinExistence type="predicted"/>